<dbReference type="SUPFAM" id="SSF54534">
    <property type="entry name" value="FKBP-like"/>
    <property type="match status" value="1"/>
</dbReference>
<dbReference type="PANTHER" id="PTHR30437">
    <property type="entry name" value="TRANSCRIPTION ELONGATION FACTOR GREA"/>
    <property type="match status" value="1"/>
</dbReference>
<dbReference type="STRING" id="1801672.A2896_02805"/>
<accession>A0A1G2EEE0</accession>
<name>A0A1G2EEE0_9BACT</name>
<sequence>MAGEKIFYLTKEGLESIKKELQYLKESEGDLSFSESRLRELERILKNSRLIGPPLKGKQNTVDLGATILVSANGQDNEFTLVGHLEANPSLGRISNESPVGMALLGHRAGDKVVISSPVKTIYKIKKINYKQS</sequence>
<dbReference type="InterPro" id="IPR018151">
    <property type="entry name" value="TF_GreA/GreB_CS"/>
</dbReference>
<dbReference type="InterPro" id="IPR036805">
    <property type="entry name" value="Tscrpt_elong_fac_GreA/B_N_sf"/>
</dbReference>
<protein>
    <recommendedName>
        <fullName evidence="1">Transcription elongation factor GreA/GreB C-terminal domain-containing protein</fullName>
    </recommendedName>
</protein>
<dbReference type="InterPro" id="IPR023459">
    <property type="entry name" value="Tscrpt_elong_fac_GreA/B_fam"/>
</dbReference>
<dbReference type="Proteomes" id="UP000178647">
    <property type="component" value="Unassembled WGS sequence"/>
</dbReference>
<dbReference type="Gene3D" id="3.10.50.30">
    <property type="entry name" value="Transcription elongation factor, GreA/GreB, C-terminal domain"/>
    <property type="match status" value="1"/>
</dbReference>
<evidence type="ECO:0000259" key="1">
    <source>
        <dbReference type="Pfam" id="PF01272"/>
    </source>
</evidence>
<dbReference type="GO" id="GO:0070063">
    <property type="term" value="F:RNA polymerase binding"/>
    <property type="evidence" value="ECO:0007669"/>
    <property type="project" value="InterPro"/>
</dbReference>
<dbReference type="InterPro" id="IPR036953">
    <property type="entry name" value="GreA/GreB_C_sf"/>
</dbReference>
<dbReference type="EMBL" id="MHMH01000018">
    <property type="protein sequence ID" value="OGZ24159.1"/>
    <property type="molecule type" value="Genomic_DNA"/>
</dbReference>
<comment type="caution">
    <text evidence="2">The sequence shown here is derived from an EMBL/GenBank/DDBJ whole genome shotgun (WGS) entry which is preliminary data.</text>
</comment>
<proteinExistence type="predicted"/>
<evidence type="ECO:0000313" key="3">
    <source>
        <dbReference type="Proteomes" id="UP000178647"/>
    </source>
</evidence>
<gene>
    <name evidence="2" type="ORF">A2896_02805</name>
</gene>
<dbReference type="GO" id="GO:0006354">
    <property type="term" value="P:DNA-templated transcription elongation"/>
    <property type="evidence" value="ECO:0007669"/>
    <property type="project" value="TreeGrafter"/>
</dbReference>
<dbReference type="AlphaFoldDB" id="A0A1G2EEE0"/>
<dbReference type="GO" id="GO:0003677">
    <property type="term" value="F:DNA binding"/>
    <property type="evidence" value="ECO:0007669"/>
    <property type="project" value="InterPro"/>
</dbReference>
<dbReference type="GO" id="GO:0032784">
    <property type="term" value="P:regulation of DNA-templated transcription elongation"/>
    <property type="evidence" value="ECO:0007669"/>
    <property type="project" value="InterPro"/>
</dbReference>
<dbReference type="InterPro" id="IPR001437">
    <property type="entry name" value="Tscrpt_elong_fac_GreA/B_C"/>
</dbReference>
<dbReference type="PIRSF" id="PIRSF006092">
    <property type="entry name" value="GreA_GreB"/>
    <property type="match status" value="1"/>
</dbReference>
<dbReference type="PROSITE" id="PS00830">
    <property type="entry name" value="GREAB_2"/>
    <property type="match status" value="1"/>
</dbReference>
<organism evidence="2 3">
    <name type="scientific">Candidatus Nealsonbacteria bacterium RIFCSPLOWO2_01_FULL_43_32</name>
    <dbReference type="NCBI Taxonomy" id="1801672"/>
    <lineage>
        <taxon>Bacteria</taxon>
        <taxon>Candidatus Nealsoniibacteriota</taxon>
    </lineage>
</organism>
<dbReference type="PANTHER" id="PTHR30437:SF4">
    <property type="entry name" value="TRANSCRIPTION ELONGATION FACTOR GREA"/>
    <property type="match status" value="1"/>
</dbReference>
<evidence type="ECO:0000313" key="2">
    <source>
        <dbReference type="EMBL" id="OGZ24159.1"/>
    </source>
</evidence>
<reference evidence="2 3" key="1">
    <citation type="journal article" date="2016" name="Nat. Commun.">
        <title>Thousands of microbial genomes shed light on interconnected biogeochemical processes in an aquifer system.</title>
        <authorList>
            <person name="Anantharaman K."/>
            <person name="Brown C.T."/>
            <person name="Hug L.A."/>
            <person name="Sharon I."/>
            <person name="Castelle C.J."/>
            <person name="Probst A.J."/>
            <person name="Thomas B.C."/>
            <person name="Singh A."/>
            <person name="Wilkins M.J."/>
            <person name="Karaoz U."/>
            <person name="Brodie E.L."/>
            <person name="Williams K.H."/>
            <person name="Hubbard S.S."/>
            <person name="Banfield J.F."/>
        </authorList>
    </citation>
    <scope>NUCLEOTIDE SEQUENCE [LARGE SCALE GENOMIC DNA]</scope>
</reference>
<dbReference type="Pfam" id="PF01272">
    <property type="entry name" value="GreA_GreB"/>
    <property type="match status" value="1"/>
</dbReference>
<dbReference type="SUPFAM" id="SSF46557">
    <property type="entry name" value="GreA transcript cleavage protein, N-terminal domain"/>
    <property type="match status" value="1"/>
</dbReference>
<feature type="domain" description="Transcription elongation factor GreA/GreB C-terminal" evidence="1">
    <location>
        <begin position="59"/>
        <end position="130"/>
    </location>
</feature>